<accession>A0A4C1XEC3</accession>
<keyword evidence="3" id="KW-1185">Reference proteome</keyword>
<evidence type="ECO:0000313" key="3">
    <source>
        <dbReference type="Proteomes" id="UP000299102"/>
    </source>
</evidence>
<comment type="caution">
    <text evidence="2">The sequence shown here is derived from an EMBL/GenBank/DDBJ whole genome shotgun (WGS) entry which is preliminary data.</text>
</comment>
<protein>
    <submittedName>
        <fullName evidence="2">Uncharacterized protein</fullName>
    </submittedName>
</protein>
<proteinExistence type="predicted"/>
<evidence type="ECO:0000313" key="2">
    <source>
        <dbReference type="EMBL" id="GBP62271.1"/>
    </source>
</evidence>
<name>A0A4C1XEC3_EUMVA</name>
<keyword evidence="1" id="KW-0472">Membrane</keyword>
<gene>
    <name evidence="2" type="ORF">EVAR_8610_1</name>
</gene>
<dbReference type="Proteomes" id="UP000299102">
    <property type="component" value="Unassembled WGS sequence"/>
</dbReference>
<keyword evidence="1" id="KW-1133">Transmembrane helix</keyword>
<keyword evidence="1" id="KW-0812">Transmembrane</keyword>
<evidence type="ECO:0000256" key="1">
    <source>
        <dbReference type="SAM" id="Phobius"/>
    </source>
</evidence>
<feature type="transmembrane region" description="Helical" evidence="1">
    <location>
        <begin position="65"/>
        <end position="86"/>
    </location>
</feature>
<organism evidence="2 3">
    <name type="scientific">Eumeta variegata</name>
    <name type="common">Bagworm moth</name>
    <name type="synonym">Eumeta japonica</name>
    <dbReference type="NCBI Taxonomy" id="151549"/>
    <lineage>
        <taxon>Eukaryota</taxon>
        <taxon>Metazoa</taxon>
        <taxon>Ecdysozoa</taxon>
        <taxon>Arthropoda</taxon>
        <taxon>Hexapoda</taxon>
        <taxon>Insecta</taxon>
        <taxon>Pterygota</taxon>
        <taxon>Neoptera</taxon>
        <taxon>Endopterygota</taxon>
        <taxon>Lepidoptera</taxon>
        <taxon>Glossata</taxon>
        <taxon>Ditrysia</taxon>
        <taxon>Tineoidea</taxon>
        <taxon>Psychidae</taxon>
        <taxon>Oiketicinae</taxon>
        <taxon>Eumeta</taxon>
    </lineage>
</organism>
<dbReference type="AlphaFoldDB" id="A0A4C1XEC3"/>
<reference evidence="2 3" key="1">
    <citation type="journal article" date="2019" name="Commun. Biol.">
        <title>The bagworm genome reveals a unique fibroin gene that provides high tensile strength.</title>
        <authorList>
            <person name="Kono N."/>
            <person name="Nakamura H."/>
            <person name="Ohtoshi R."/>
            <person name="Tomita M."/>
            <person name="Numata K."/>
            <person name="Arakawa K."/>
        </authorList>
    </citation>
    <scope>NUCLEOTIDE SEQUENCE [LARGE SCALE GENOMIC DNA]</scope>
</reference>
<dbReference type="EMBL" id="BGZK01000837">
    <property type="protein sequence ID" value="GBP62271.1"/>
    <property type="molecule type" value="Genomic_DNA"/>
</dbReference>
<sequence>MGMDVLKMTISGPIAVMKIIMDLVHETGHFPIMGSYKDTIKSNLHQVSAPPTMDSYFLTRITSLLYMQMTFVVLSILMAAVALLLLESKLVHGLNTQTHVEGGVSLSQEFFVPLLHYR</sequence>